<dbReference type="NCBIfam" id="TIGR03897">
    <property type="entry name" value="lanti_2_LanM"/>
    <property type="match status" value="1"/>
</dbReference>
<dbReference type="Pfam" id="PF13575">
    <property type="entry name" value="DUF4135"/>
    <property type="match status" value="1"/>
</dbReference>
<dbReference type="SUPFAM" id="SSF158745">
    <property type="entry name" value="LanC-like"/>
    <property type="match status" value="1"/>
</dbReference>
<dbReference type="AlphaFoldDB" id="A0A9Q4GZL7"/>
<proteinExistence type="predicted"/>
<protein>
    <submittedName>
        <fullName evidence="4">Type 2 lanthipeptide synthetase LanM family protein</fullName>
    </submittedName>
</protein>
<dbReference type="InterPro" id="IPR025410">
    <property type="entry name" value="Lant_dehyd"/>
</dbReference>
<comment type="caution">
    <text evidence="4">The sequence shown here is derived from an EMBL/GenBank/DDBJ whole genome shotgun (WGS) entry which is preliminary data.</text>
</comment>
<name>A0A9Q4GZL7_9STAP</name>
<keyword evidence="2" id="KW-0812">Transmembrane</keyword>
<evidence type="ECO:0000256" key="1">
    <source>
        <dbReference type="PIRSR" id="PIRSR607822-1"/>
    </source>
</evidence>
<evidence type="ECO:0000256" key="2">
    <source>
        <dbReference type="SAM" id="Phobius"/>
    </source>
</evidence>
<evidence type="ECO:0000313" key="5">
    <source>
        <dbReference type="Proteomes" id="UP001081438"/>
    </source>
</evidence>
<feature type="transmembrane region" description="Helical" evidence="2">
    <location>
        <begin position="879"/>
        <end position="896"/>
    </location>
</feature>
<dbReference type="SMART" id="SM01260">
    <property type="entry name" value="LANC_like"/>
    <property type="match status" value="1"/>
</dbReference>
<accession>A0A9Q4GZL7</accession>
<dbReference type="Proteomes" id="UP001081438">
    <property type="component" value="Unassembled WGS sequence"/>
</dbReference>
<reference evidence="4" key="1">
    <citation type="journal article" date="2022" name="Int. J. Mol. Sci.">
        <title>Phenotypic and genotypic virulence characterisation of Staphylococcus pettenkoferi strains isolated from human bloodstream and diabetic foot infections.</title>
        <authorList>
            <person name="Magnan C."/>
        </authorList>
    </citation>
    <scope>NUCLEOTIDE SEQUENCE</scope>
    <source>
        <strain evidence="4">NSP020P</strain>
    </source>
</reference>
<dbReference type="RefSeq" id="WP_268218427.1">
    <property type="nucleotide sequence ID" value="NZ_JANSKX010000015.1"/>
</dbReference>
<keyword evidence="1" id="KW-0479">Metal-binding</keyword>
<dbReference type="InterPro" id="IPR017146">
    <property type="entry name" value="Lanti_2_LanM"/>
</dbReference>
<sequence length="912" mass="106295">MVNTYNLQFNEFTEYIIKRENIREKYPLVNIQYLKQIILEICGKTLVLAINEKRISNELKGKTPEQRYKYFENHYCKTGIIYNEMCEVFPTIIKNLHKKIHSYENLINNVQSLFIKDRAELVENKILHKEDEKIKNIDITGDLHNGNAVLKLTTSESQLIYKPRSIKNDIFFSNIISFLGAIDEKRSLYSNPINFLDKNSYGWVEYIVKEPLKSPSLAVNYYKRVGYLLSIAYFFNISDLHFENIISYKDLPIIVDLETIFNIPIFEPNYKNNSVKKIERRITNSVYSTGMLPIASNNNQFGGDTSGILGGSFVREEPMVKNPFRDDIKLEKKIIKENNKSHIPFYINEENEKEYCNPGEYLSDILYGFEYCYHLVMKNKCEFLNYVKEHSKNVEVRMLARNTIEYATLINVARSPIYVDRAPKLFEKLQKFNDGLDKRLVKSEIKQISSFSIPYFSCSLFSSSVKDPYNNEVTNLKESPYSIFRSKFDYYDNNDLELQKKLISFSIKSQDKLYKDGNDFNYYQYKSVDDDYTEKAIQSLVDIIITNAIYSESDNSVNWMSLGISFNEQIGFESLDNDVYKGISGIGVSLIEYAKHYKNNRVDKLLEIIYNSIKMDIRNYDISNEDYSFYNGIFGEIHFLLEYSEYKDLNRKPIYSLIKEELNGITEENFSTTDIIGGLPGIIIYLYNKKIFTFEIINLGRKMISFIQFQDNVASYAHGNSGIMTSLVYLYELSKEQKFLDLFLELWDKENELKLNLGWQDNRKNVADYSVYWCHGATGQLLARMNWLEIDEKIHFLSPSQLHYLKLEIRELKSLVASKGLIEDNFCLCHGIAGNILVLNYYNKCFSNNSMNSIIHRNIKSIVEYGLNEGWLCGFGNKFYSYGLMTGISGILYALIKYKKDKATLGILLPTS</sequence>
<dbReference type="GO" id="GO:0031179">
    <property type="term" value="P:peptide modification"/>
    <property type="evidence" value="ECO:0007669"/>
    <property type="project" value="InterPro"/>
</dbReference>
<evidence type="ECO:0000313" key="4">
    <source>
        <dbReference type="EMBL" id="MCY1594702.1"/>
    </source>
</evidence>
<dbReference type="PRINTS" id="PR01950">
    <property type="entry name" value="LANCSUPER"/>
</dbReference>
<dbReference type="CDD" id="cd04792">
    <property type="entry name" value="LanM-like"/>
    <property type="match status" value="1"/>
</dbReference>
<organism evidence="4 5">
    <name type="scientific">Staphylococcus pettenkoferi</name>
    <dbReference type="NCBI Taxonomy" id="170573"/>
    <lineage>
        <taxon>Bacteria</taxon>
        <taxon>Bacillati</taxon>
        <taxon>Bacillota</taxon>
        <taxon>Bacilli</taxon>
        <taxon>Bacillales</taxon>
        <taxon>Staphylococcaceae</taxon>
        <taxon>Staphylococcus</taxon>
    </lineage>
</organism>
<dbReference type="GO" id="GO:0046872">
    <property type="term" value="F:metal ion binding"/>
    <property type="evidence" value="ECO:0007669"/>
    <property type="project" value="UniProtKB-KW"/>
</dbReference>
<dbReference type="Gene3D" id="1.50.10.20">
    <property type="match status" value="1"/>
</dbReference>
<keyword evidence="2" id="KW-0472">Membrane</keyword>
<gene>
    <name evidence="4" type="ORF">NW112_05585</name>
</gene>
<feature type="binding site" evidence="1">
    <location>
        <position position="829"/>
    </location>
    <ligand>
        <name>Zn(2+)</name>
        <dbReference type="ChEBI" id="CHEBI:29105"/>
    </ligand>
</feature>
<feature type="binding site" evidence="1">
    <location>
        <position position="774"/>
    </location>
    <ligand>
        <name>Zn(2+)</name>
        <dbReference type="ChEBI" id="CHEBI:29105"/>
    </ligand>
</feature>
<keyword evidence="2" id="KW-1133">Transmembrane helix</keyword>
<feature type="domain" description="Lantibiotic biosynthesis protein dehydration" evidence="3">
    <location>
        <begin position="89"/>
        <end position="458"/>
    </location>
</feature>
<dbReference type="PIRSF" id="PIRSF037228">
    <property type="entry name" value="Lant_mod_RumM"/>
    <property type="match status" value="1"/>
</dbReference>
<evidence type="ECO:0000259" key="3">
    <source>
        <dbReference type="Pfam" id="PF13575"/>
    </source>
</evidence>
<dbReference type="EMBL" id="JANSKX010000015">
    <property type="protein sequence ID" value="MCY1594702.1"/>
    <property type="molecule type" value="Genomic_DNA"/>
</dbReference>
<dbReference type="InterPro" id="IPR007822">
    <property type="entry name" value="LANC-like"/>
</dbReference>
<keyword evidence="1" id="KW-0862">Zinc</keyword>
<dbReference type="Pfam" id="PF05147">
    <property type="entry name" value="LANC_like"/>
    <property type="match status" value="1"/>
</dbReference>
<feature type="binding site" evidence="1">
    <location>
        <position position="830"/>
    </location>
    <ligand>
        <name>Zn(2+)</name>
        <dbReference type="ChEBI" id="CHEBI:29105"/>
    </ligand>
</feature>